<evidence type="ECO:0000313" key="12">
    <source>
        <dbReference type="EMBL" id="UTR81855.1"/>
    </source>
</evidence>
<dbReference type="EMBL" id="CP101397">
    <property type="protein sequence ID" value="UTR81855.1"/>
    <property type="molecule type" value="Genomic_DNA"/>
</dbReference>
<comment type="subunit">
    <text evidence="3">Homodimer.</text>
</comment>
<keyword evidence="13" id="KW-1185">Reference proteome</keyword>
<keyword evidence="5" id="KW-0678">Repressor</keyword>
<dbReference type="Gene3D" id="1.10.10.10">
    <property type="entry name" value="Winged helix-like DNA-binding domain superfamily/Winged helix DNA-binding domain"/>
    <property type="match status" value="1"/>
</dbReference>
<evidence type="ECO:0000256" key="9">
    <source>
        <dbReference type="ARBA" id="ARBA00023125"/>
    </source>
</evidence>
<sequence>MYGRHEEAPVATAPISGTNAAPVRGRSTRQRAAVAAALDEVDEFRSAQELHDVLKHRGDSVGLTTVYRTLQSLADAGEVDVLRTTEGEAVYRRCSTDSHHHHLVCRLCGKAVEVEGPAVEQWAETIAAQHGYVNVAHTVEIFGTCAECAEKKA</sequence>
<dbReference type="InterPro" id="IPR036390">
    <property type="entry name" value="WH_DNA-bd_sf"/>
</dbReference>
<evidence type="ECO:0000256" key="6">
    <source>
        <dbReference type="ARBA" id="ARBA00022723"/>
    </source>
</evidence>
<keyword evidence="6" id="KW-0479">Metal-binding</keyword>
<evidence type="ECO:0000256" key="5">
    <source>
        <dbReference type="ARBA" id="ARBA00022491"/>
    </source>
</evidence>
<comment type="similarity">
    <text evidence="2">Belongs to the Fur family.</text>
</comment>
<accession>A0ABY5FDT7</accession>
<evidence type="ECO:0000256" key="11">
    <source>
        <dbReference type="SAM" id="MobiDB-lite"/>
    </source>
</evidence>
<dbReference type="SUPFAM" id="SSF46785">
    <property type="entry name" value="Winged helix' DNA-binding domain"/>
    <property type="match status" value="1"/>
</dbReference>
<keyword evidence="4" id="KW-0963">Cytoplasm</keyword>
<dbReference type="Pfam" id="PF01475">
    <property type="entry name" value="FUR"/>
    <property type="match status" value="1"/>
</dbReference>
<evidence type="ECO:0000256" key="4">
    <source>
        <dbReference type="ARBA" id="ARBA00022490"/>
    </source>
</evidence>
<comment type="subcellular location">
    <subcellularLocation>
        <location evidence="1">Cytoplasm</location>
    </subcellularLocation>
</comment>
<dbReference type="InterPro" id="IPR043135">
    <property type="entry name" value="Fur_C"/>
</dbReference>
<dbReference type="CDD" id="cd07153">
    <property type="entry name" value="Fur_like"/>
    <property type="match status" value="1"/>
</dbReference>
<protein>
    <submittedName>
        <fullName evidence="12">Transcriptional repressor</fullName>
    </submittedName>
</protein>
<feature type="region of interest" description="Disordered" evidence="11">
    <location>
        <begin position="1"/>
        <end position="26"/>
    </location>
</feature>
<evidence type="ECO:0000256" key="8">
    <source>
        <dbReference type="ARBA" id="ARBA00023015"/>
    </source>
</evidence>
<proteinExistence type="inferred from homology"/>
<evidence type="ECO:0000256" key="10">
    <source>
        <dbReference type="ARBA" id="ARBA00023163"/>
    </source>
</evidence>
<evidence type="ECO:0000313" key="13">
    <source>
        <dbReference type="Proteomes" id="UP001058236"/>
    </source>
</evidence>
<evidence type="ECO:0000256" key="7">
    <source>
        <dbReference type="ARBA" id="ARBA00022833"/>
    </source>
</evidence>
<reference evidence="12" key="1">
    <citation type="submission" date="2022-07" db="EMBL/GenBank/DDBJ databases">
        <title>Genomic of Streptomyces cavourensis F2.</title>
        <authorList>
            <person name="Hu S."/>
            <person name="Liang W."/>
        </authorList>
    </citation>
    <scope>NUCLEOTIDE SEQUENCE</scope>
    <source>
        <strain evidence="12">F2</strain>
    </source>
</reference>
<keyword evidence="7" id="KW-0862">Zinc</keyword>
<dbReference type="InterPro" id="IPR002481">
    <property type="entry name" value="FUR"/>
</dbReference>
<evidence type="ECO:0000256" key="3">
    <source>
        <dbReference type="ARBA" id="ARBA00011738"/>
    </source>
</evidence>
<keyword evidence="10" id="KW-0804">Transcription</keyword>
<evidence type="ECO:0000256" key="2">
    <source>
        <dbReference type="ARBA" id="ARBA00007957"/>
    </source>
</evidence>
<keyword evidence="8" id="KW-0805">Transcription regulation</keyword>
<dbReference type="Gene3D" id="3.30.1490.190">
    <property type="match status" value="1"/>
</dbReference>
<dbReference type="Proteomes" id="UP001058236">
    <property type="component" value="Chromosome"/>
</dbReference>
<dbReference type="PANTHER" id="PTHR33202">
    <property type="entry name" value="ZINC UPTAKE REGULATION PROTEIN"/>
    <property type="match status" value="1"/>
</dbReference>
<dbReference type="PANTHER" id="PTHR33202:SF2">
    <property type="entry name" value="FERRIC UPTAKE REGULATION PROTEIN"/>
    <property type="match status" value="1"/>
</dbReference>
<dbReference type="InterPro" id="IPR036388">
    <property type="entry name" value="WH-like_DNA-bd_sf"/>
</dbReference>
<gene>
    <name evidence="12" type="ORF">NLU04_26935</name>
</gene>
<evidence type="ECO:0000256" key="1">
    <source>
        <dbReference type="ARBA" id="ARBA00004496"/>
    </source>
</evidence>
<keyword evidence="9" id="KW-0238">DNA-binding</keyword>
<organism evidence="12 13">
    <name type="scientific">Streptomyces cavourensis</name>
    <dbReference type="NCBI Taxonomy" id="67258"/>
    <lineage>
        <taxon>Bacteria</taxon>
        <taxon>Bacillati</taxon>
        <taxon>Actinomycetota</taxon>
        <taxon>Actinomycetes</taxon>
        <taxon>Kitasatosporales</taxon>
        <taxon>Streptomycetaceae</taxon>
        <taxon>Streptomyces</taxon>
    </lineage>
</organism>
<name>A0ABY5FDT7_9ACTN</name>